<sequence length="103" mass="10954">GRLEDKDKAKGIRPRGHRQDRPLDSRDGGADGGLRIRPHSATDQAQPLHGDPGSLQAQRLPRALQAAHAQASHRHPAAHAAHGRFAAAAGPALGREHRDKGDV</sequence>
<organism evidence="2">
    <name type="scientific">uncultured Rubrobacteraceae bacterium</name>
    <dbReference type="NCBI Taxonomy" id="349277"/>
    <lineage>
        <taxon>Bacteria</taxon>
        <taxon>Bacillati</taxon>
        <taxon>Actinomycetota</taxon>
        <taxon>Rubrobacteria</taxon>
        <taxon>Rubrobacterales</taxon>
        <taxon>Rubrobacteraceae</taxon>
        <taxon>environmental samples</taxon>
    </lineage>
</organism>
<feature type="region of interest" description="Disordered" evidence="1">
    <location>
        <begin position="1"/>
        <end position="103"/>
    </location>
</feature>
<evidence type="ECO:0000313" key="2">
    <source>
        <dbReference type="EMBL" id="CAA9469330.1"/>
    </source>
</evidence>
<feature type="compositionally biased region" description="Basic and acidic residues" evidence="1">
    <location>
        <begin position="17"/>
        <end position="29"/>
    </location>
</feature>
<feature type="compositionally biased region" description="Basic and acidic residues" evidence="1">
    <location>
        <begin position="1"/>
        <end position="10"/>
    </location>
</feature>
<feature type="compositionally biased region" description="Low complexity" evidence="1">
    <location>
        <begin position="78"/>
        <end position="93"/>
    </location>
</feature>
<gene>
    <name evidence="2" type="ORF">AVDCRST_MAG58-3889</name>
</gene>
<feature type="compositionally biased region" description="Low complexity" evidence="1">
    <location>
        <begin position="57"/>
        <end position="70"/>
    </location>
</feature>
<accession>A0A6J4RB93</accession>
<keyword evidence="2" id="KW-0687">Ribonucleoprotein</keyword>
<feature type="compositionally biased region" description="Basic and acidic residues" evidence="1">
    <location>
        <begin position="94"/>
        <end position="103"/>
    </location>
</feature>
<dbReference type="AlphaFoldDB" id="A0A6J4RB93"/>
<keyword evidence="2" id="KW-0689">Ribosomal protein</keyword>
<evidence type="ECO:0000256" key="1">
    <source>
        <dbReference type="SAM" id="MobiDB-lite"/>
    </source>
</evidence>
<feature type="non-terminal residue" evidence="2">
    <location>
        <position position="1"/>
    </location>
</feature>
<name>A0A6J4RB93_9ACTN</name>
<dbReference type="GO" id="GO:0005840">
    <property type="term" value="C:ribosome"/>
    <property type="evidence" value="ECO:0007669"/>
    <property type="project" value="UniProtKB-KW"/>
</dbReference>
<protein>
    <submittedName>
        <fullName evidence="2">SSU ribosomal protein S10p (S20e)</fullName>
    </submittedName>
</protein>
<reference evidence="2" key="1">
    <citation type="submission" date="2020-02" db="EMBL/GenBank/DDBJ databases">
        <authorList>
            <person name="Meier V. D."/>
        </authorList>
    </citation>
    <scope>NUCLEOTIDE SEQUENCE</scope>
    <source>
        <strain evidence="2">AVDCRST_MAG58</strain>
    </source>
</reference>
<dbReference type="EMBL" id="CADCVF010000080">
    <property type="protein sequence ID" value="CAA9469330.1"/>
    <property type="molecule type" value="Genomic_DNA"/>
</dbReference>
<feature type="non-terminal residue" evidence="2">
    <location>
        <position position="103"/>
    </location>
</feature>
<proteinExistence type="predicted"/>